<proteinExistence type="predicted"/>
<dbReference type="EMBL" id="CM043020">
    <property type="protein sequence ID" value="KAI4459078.1"/>
    <property type="molecule type" value="Genomic_DNA"/>
</dbReference>
<organism evidence="1 2">
    <name type="scientific">Holotrichia oblita</name>
    <name type="common">Chafer beetle</name>
    <dbReference type="NCBI Taxonomy" id="644536"/>
    <lineage>
        <taxon>Eukaryota</taxon>
        <taxon>Metazoa</taxon>
        <taxon>Ecdysozoa</taxon>
        <taxon>Arthropoda</taxon>
        <taxon>Hexapoda</taxon>
        <taxon>Insecta</taxon>
        <taxon>Pterygota</taxon>
        <taxon>Neoptera</taxon>
        <taxon>Endopterygota</taxon>
        <taxon>Coleoptera</taxon>
        <taxon>Polyphaga</taxon>
        <taxon>Scarabaeiformia</taxon>
        <taxon>Scarabaeidae</taxon>
        <taxon>Melolonthinae</taxon>
        <taxon>Holotrichia</taxon>
    </lineage>
</organism>
<comment type="caution">
    <text evidence="1">The sequence shown here is derived from an EMBL/GenBank/DDBJ whole genome shotgun (WGS) entry which is preliminary data.</text>
</comment>
<keyword evidence="2" id="KW-1185">Reference proteome</keyword>
<evidence type="ECO:0000313" key="2">
    <source>
        <dbReference type="Proteomes" id="UP001056778"/>
    </source>
</evidence>
<accession>A0ACB9SX06</accession>
<dbReference type="Proteomes" id="UP001056778">
    <property type="component" value="Chromosome 6"/>
</dbReference>
<reference evidence="1" key="1">
    <citation type="submission" date="2022-04" db="EMBL/GenBank/DDBJ databases">
        <title>Chromosome-scale genome assembly of Holotrichia oblita Faldermann.</title>
        <authorList>
            <person name="Rongchong L."/>
        </authorList>
    </citation>
    <scope>NUCLEOTIDE SEQUENCE</scope>
    <source>
        <strain evidence="1">81SQS9</strain>
    </source>
</reference>
<sequence length="845" mass="96633">MAYEDLPEAARAAAYVADAVKYVRTVLVKRDGRYTRDLVNSCLRMEEQIPEENLVLHEWNIIPPKTEKRFCSPDAAGRLRKPKSHDSEKKVWKVSDIAKAGSLLLTPPQRIEFKDEQEMRRVYTLIYDVFRYKSVLNQALKDIAFFLLYPEYVNQPSRVWLLLYDMYHRGFKKREVRVQPIAAKMFSECQLTAVEQVLWDQRVKLAAAIARLRIEKSALRLSDLLPQHLRGDKCTSQDTAPVTCWVNIRKIKNKNTLCDELSSKLGVTLIDSDLTPGPDHFKWDPHCPNFLVLHPSVRTKLAQSVLVKKNKLIVQKIFSNVRDVRMKDKIRCSVNNDESENEEGKQVEEAEDTKVKMSKEKEKNEENIIEEESEELEELGKGKINKKISKRYEDYVYLRKEYENYFSELGMKNILIYSEKLIDMSPDAHCLEEAIAVFATPPNSYTAVTDPIDLVCGRGGDLSMLEILTESEETKQTRDRVASILEEQRNTLRYAMSRPQVQFVLYETHSELEAENVNMVEKAMQEINRIAKVHHAALQGKLDVPQQETPAPDNEEINNNQLTNKAESSADIDLKESRSSEISAGSGPVSIEEVDFDEKFQDVVVPDCDLFEIPEVPELCANAERCSSLKDEGCFLALLQRKIVTNMDNKYMIQMAEARGLFGLASQATTKKSVKSVKAKKQERPPSPTQKPKKKAKHIEVDRIAAPTLSSLLHAKVNTLDGNHNCSKHCNREEVSQSKKWWQETTRHINNLKTSLVKQKILPPMEKRRASIKPTAKSIVHAFIHSTQRVDEIAARNNAKNVNIPVFPKLRLTRKPTKKDKLPCPITVTLVRFNSGHNNCINLNC</sequence>
<evidence type="ECO:0000313" key="1">
    <source>
        <dbReference type="EMBL" id="KAI4459078.1"/>
    </source>
</evidence>
<gene>
    <name evidence="1" type="ORF">MML48_6g00013954</name>
</gene>
<protein>
    <submittedName>
        <fullName evidence="1">Uncharacterized protein</fullName>
    </submittedName>
</protein>
<name>A0ACB9SX06_HOLOL</name>